<accession>A0A227IZG2</accession>
<gene>
    <name evidence="3" type="ORF">CA163_34840</name>
</gene>
<evidence type="ECO:0000313" key="3">
    <source>
        <dbReference type="EMBL" id="OXE28261.1"/>
    </source>
</evidence>
<sequence>MSDPKFVHLRIHSDFSMVDGINKVPPIVKKVAELGMPAMALTDFTNLCGLVKFYGTAH</sequence>
<feature type="domain" description="Polymerase/histidinol phosphatase N-terminal" evidence="2">
    <location>
        <begin position="7"/>
        <end position="58"/>
    </location>
</feature>
<feature type="non-terminal residue" evidence="3">
    <location>
        <position position="58"/>
    </location>
</feature>
<comment type="caution">
    <text evidence="3">The sequence shown here is derived from an EMBL/GenBank/DDBJ whole genome shotgun (WGS) entry which is preliminary data.</text>
</comment>
<dbReference type="InterPro" id="IPR004013">
    <property type="entry name" value="PHP_dom"/>
</dbReference>
<dbReference type="InterPro" id="IPR016195">
    <property type="entry name" value="Pol/histidinol_Pase-like"/>
</dbReference>
<dbReference type="SMART" id="SM00481">
    <property type="entry name" value="POLIIIAc"/>
    <property type="match status" value="1"/>
</dbReference>
<proteinExistence type="predicted"/>
<dbReference type="GO" id="GO:0008408">
    <property type="term" value="F:3'-5' exonuclease activity"/>
    <property type="evidence" value="ECO:0007669"/>
    <property type="project" value="InterPro"/>
</dbReference>
<dbReference type="Proteomes" id="UP000214596">
    <property type="component" value="Unassembled WGS sequence"/>
</dbReference>
<dbReference type="PANTHER" id="PTHR32294">
    <property type="entry name" value="DNA POLYMERASE III SUBUNIT ALPHA"/>
    <property type="match status" value="1"/>
</dbReference>
<dbReference type="PANTHER" id="PTHR32294:SF0">
    <property type="entry name" value="DNA POLYMERASE III SUBUNIT ALPHA"/>
    <property type="match status" value="1"/>
</dbReference>
<dbReference type="EMBL" id="NIXT01004550">
    <property type="protein sequence ID" value="OXE28261.1"/>
    <property type="molecule type" value="Genomic_DNA"/>
</dbReference>
<protein>
    <recommendedName>
        <fullName evidence="1">DNA polymerase III subunit alpha</fullName>
    </recommendedName>
</protein>
<evidence type="ECO:0000313" key="4">
    <source>
        <dbReference type="Proteomes" id="UP000214596"/>
    </source>
</evidence>
<organism evidence="3 4">
    <name type="scientific">Vibrio parahaemolyticus</name>
    <dbReference type="NCBI Taxonomy" id="670"/>
    <lineage>
        <taxon>Bacteria</taxon>
        <taxon>Pseudomonadati</taxon>
        <taxon>Pseudomonadota</taxon>
        <taxon>Gammaproteobacteria</taxon>
        <taxon>Vibrionales</taxon>
        <taxon>Vibrionaceae</taxon>
        <taxon>Vibrio</taxon>
    </lineage>
</organism>
<dbReference type="SUPFAM" id="SSF89550">
    <property type="entry name" value="PHP domain-like"/>
    <property type="match status" value="1"/>
</dbReference>
<reference evidence="3 4" key="1">
    <citation type="journal article" date="2017" name="Appl. Environ. Microbiol.">
        <title>Parallel evolution of two clades of a major Atlantic endemic Vibrio parahaemolyticus pathogen lineage by independent acquisition of related pathogenicity islands.</title>
        <authorList>
            <person name="Xu F."/>
            <person name="Gonzalez-Escalona N."/>
            <person name="Drees K.P."/>
            <person name="Sebra R.P."/>
            <person name="Cooper V.S."/>
            <person name="Jones S.H."/>
            <person name="Whistler C.A."/>
        </authorList>
    </citation>
    <scope>NUCLEOTIDE SEQUENCE [LARGE SCALE GENOMIC DNA]</scope>
    <source>
        <strain evidence="3 4">MAVP-3</strain>
    </source>
</reference>
<dbReference type="InterPro" id="IPR003141">
    <property type="entry name" value="Pol/His_phosphatase_N"/>
</dbReference>
<dbReference type="InterPro" id="IPR004805">
    <property type="entry name" value="DnaE2/DnaE/PolC"/>
</dbReference>
<dbReference type="Pfam" id="PF02811">
    <property type="entry name" value="PHP"/>
    <property type="match status" value="1"/>
</dbReference>
<evidence type="ECO:0000256" key="1">
    <source>
        <dbReference type="ARBA" id="ARBA00019114"/>
    </source>
</evidence>
<evidence type="ECO:0000259" key="2">
    <source>
        <dbReference type="SMART" id="SM00481"/>
    </source>
</evidence>
<dbReference type="Gene3D" id="3.20.20.140">
    <property type="entry name" value="Metal-dependent hydrolases"/>
    <property type="match status" value="1"/>
</dbReference>
<dbReference type="GO" id="GO:0006260">
    <property type="term" value="P:DNA replication"/>
    <property type="evidence" value="ECO:0007669"/>
    <property type="project" value="InterPro"/>
</dbReference>
<dbReference type="AlphaFoldDB" id="A0A227IZG2"/>
<name>A0A227IZG2_VIBPH</name>